<proteinExistence type="predicted"/>
<organism evidence="1 2">
    <name type="scientific">Marinilabilia salmonicolor</name>
    <dbReference type="NCBI Taxonomy" id="989"/>
    <lineage>
        <taxon>Bacteria</taxon>
        <taxon>Pseudomonadati</taxon>
        <taxon>Bacteroidota</taxon>
        <taxon>Bacteroidia</taxon>
        <taxon>Marinilabiliales</taxon>
        <taxon>Marinilabiliaceae</taxon>
        <taxon>Marinilabilia</taxon>
    </lineage>
</organism>
<comment type="caution">
    <text evidence="1">The sequence shown here is derived from an EMBL/GenBank/DDBJ whole genome shotgun (WGS) entry which is preliminary data.</text>
</comment>
<evidence type="ECO:0000313" key="1">
    <source>
        <dbReference type="EMBL" id="RCW29026.1"/>
    </source>
</evidence>
<gene>
    <name evidence="1" type="ORF">DFO77_1325</name>
</gene>
<dbReference type="Proteomes" id="UP000252733">
    <property type="component" value="Unassembled WGS sequence"/>
</dbReference>
<dbReference type="RefSeq" id="WP_181256508.1">
    <property type="nucleotide sequence ID" value="NZ_PVTS01000018.1"/>
</dbReference>
<evidence type="ECO:0000313" key="2">
    <source>
        <dbReference type="Proteomes" id="UP000252733"/>
    </source>
</evidence>
<dbReference type="EMBL" id="QPIZ01000032">
    <property type="protein sequence ID" value="RCW29026.1"/>
    <property type="molecule type" value="Genomic_DNA"/>
</dbReference>
<keyword evidence="2" id="KW-1185">Reference proteome</keyword>
<dbReference type="AlphaFoldDB" id="A0A2T0XAF8"/>
<sequence>MDNNELIDSLENAFETGYLHLKRMNFATSKVKKFTPITREDYYSLDEEA</sequence>
<accession>A0A2T0XAF8</accession>
<name>A0A2T0XAF8_9BACT</name>
<protein>
    <submittedName>
        <fullName evidence="1">Uncharacterized protein</fullName>
    </submittedName>
</protein>
<reference evidence="1 2" key="1">
    <citation type="submission" date="2018-07" db="EMBL/GenBank/DDBJ databases">
        <title>Freshwater and sediment microbial communities from various areas in North America, analyzing microbe dynamics in response to fracking.</title>
        <authorList>
            <person name="Lamendella R."/>
        </authorList>
    </citation>
    <scope>NUCLEOTIDE SEQUENCE [LARGE SCALE GENOMIC DNA]</scope>
    <source>
        <strain evidence="1 2">160A</strain>
    </source>
</reference>